<feature type="region of interest" description="Disordered" evidence="1">
    <location>
        <begin position="323"/>
        <end position="347"/>
    </location>
</feature>
<proteinExistence type="predicted"/>
<dbReference type="Proteomes" id="UP000184330">
    <property type="component" value="Unassembled WGS sequence"/>
</dbReference>
<name>A0A1L7WE66_9HELO</name>
<dbReference type="AlphaFoldDB" id="A0A1L7WE66"/>
<protein>
    <submittedName>
        <fullName evidence="2">Uncharacterized protein</fullName>
    </submittedName>
</protein>
<evidence type="ECO:0000256" key="1">
    <source>
        <dbReference type="SAM" id="MobiDB-lite"/>
    </source>
</evidence>
<accession>A0A1L7WE66</accession>
<sequence>MLRQDIHTLRSRRICECQDNNAGPFDIGTMSRVMSAATTIDDKDLFTQAFDLCKNHFIPPTFTSAGLGIKHFDLSSLLPVIQAELLRFSAFSSRFETVENFRAETVSETANNAPSKRERRKCNWAFFIYHQINKAPSLPLTSSEDARSAVKLACVISSQDSFLPTKLMPAIKRNLEHTLMIMTFINGVIDAPTQLRATEEDSRNIARFLINVQNLVNKDEDLGLGLSTAATMLVRTTEVMTGLSGYLEHYVDRKPSANQNADAIKAQRKRRDEAKDRIESLGVENLRKYIDEDEEYEAMITLDVEKLSGHAFILGSPYAGHHDKNTDESFYEADAPEPPRRKVSMQS</sequence>
<evidence type="ECO:0000313" key="3">
    <source>
        <dbReference type="Proteomes" id="UP000184330"/>
    </source>
</evidence>
<keyword evidence="3" id="KW-1185">Reference proteome</keyword>
<reference evidence="2 3" key="1">
    <citation type="submission" date="2016-03" db="EMBL/GenBank/DDBJ databases">
        <authorList>
            <person name="Ploux O."/>
        </authorList>
    </citation>
    <scope>NUCLEOTIDE SEQUENCE [LARGE SCALE GENOMIC DNA]</scope>
    <source>
        <strain evidence="2 3">UAMH 11012</strain>
    </source>
</reference>
<evidence type="ECO:0000313" key="2">
    <source>
        <dbReference type="EMBL" id="CZR51028.1"/>
    </source>
</evidence>
<organism evidence="2 3">
    <name type="scientific">Phialocephala subalpina</name>
    <dbReference type="NCBI Taxonomy" id="576137"/>
    <lineage>
        <taxon>Eukaryota</taxon>
        <taxon>Fungi</taxon>
        <taxon>Dikarya</taxon>
        <taxon>Ascomycota</taxon>
        <taxon>Pezizomycotina</taxon>
        <taxon>Leotiomycetes</taxon>
        <taxon>Helotiales</taxon>
        <taxon>Mollisiaceae</taxon>
        <taxon>Phialocephala</taxon>
        <taxon>Phialocephala fortinii species complex</taxon>
    </lineage>
</organism>
<gene>
    <name evidence="2" type="ORF">PAC_00903</name>
</gene>
<dbReference type="EMBL" id="FJOG01000001">
    <property type="protein sequence ID" value="CZR51028.1"/>
    <property type="molecule type" value="Genomic_DNA"/>
</dbReference>